<proteinExistence type="evidence at protein level"/>
<dbReference type="GeneID" id="7829443"/>
<dbReference type="HOGENOM" id="CLU_1368560_0_0_1"/>
<dbReference type="PDB" id="8GYM">
    <property type="method" value="EM"/>
    <property type="resolution" value="2.96 A"/>
    <property type="chains" value="T4/t4=1-212"/>
</dbReference>
<evidence type="ECO:0007829" key="3">
    <source>
        <dbReference type="PDB" id="7TGH"/>
    </source>
</evidence>
<evidence type="ECO:0007829" key="5">
    <source>
        <dbReference type="PDB" id="8BQS"/>
    </source>
</evidence>
<evidence type="ECO:0007829" key="4">
    <source>
        <dbReference type="PDB" id="8B6F"/>
    </source>
</evidence>
<dbReference type="Proteomes" id="UP000009168">
    <property type="component" value="Unassembled WGS sequence"/>
</dbReference>
<dbReference type="PDB" id="8B6F">
    <property type="method" value="EM"/>
    <property type="resolution" value="2.80 A"/>
    <property type="chains" value="BA=1-212"/>
</dbReference>
<dbReference type="EMDB" id="EMD-34373"/>
<dbReference type="OMA" id="HEDHDSA"/>
<dbReference type="AlphaFoldDB" id="I7MIE0"/>
<dbReference type="EMDB" id="EMD-16184"/>
<dbReference type="eggNOG" id="ENOG502SSCS">
    <property type="taxonomic scope" value="Eukaryota"/>
</dbReference>
<dbReference type="RefSeq" id="XP_001013175.1">
    <property type="nucleotide sequence ID" value="XM_001013175.3"/>
</dbReference>
<dbReference type="OrthoDB" id="282938at2759"/>
<gene>
    <name evidence="1" type="ORF">TTHERM_00295430</name>
</gene>
<evidence type="ECO:0007829" key="7">
    <source>
        <dbReference type="PDB" id="8GZU"/>
    </source>
</evidence>
<dbReference type="PDB" id="7TGH">
    <property type="method" value="EM"/>
    <property type="resolution" value="2.60 A"/>
    <property type="chains" value="T4=1-212"/>
</dbReference>
<name>I7MIE0_TETTS</name>
<dbReference type="EMDB" id="EMD-25882"/>
<reference evidence="2" key="1">
    <citation type="journal article" date="2006" name="PLoS Biol.">
        <title>Macronuclear genome sequence of the ciliate Tetrahymena thermophila, a model eukaryote.</title>
        <authorList>
            <person name="Eisen J.A."/>
            <person name="Coyne R.S."/>
            <person name="Wu M."/>
            <person name="Wu D."/>
            <person name="Thiagarajan M."/>
            <person name="Wortman J.R."/>
            <person name="Badger J.H."/>
            <person name="Ren Q."/>
            <person name="Amedeo P."/>
            <person name="Jones K.M."/>
            <person name="Tallon L.J."/>
            <person name="Delcher A.L."/>
            <person name="Salzberg S.L."/>
            <person name="Silva J.C."/>
            <person name="Haas B.J."/>
            <person name="Majoros W.H."/>
            <person name="Farzad M."/>
            <person name="Carlton J.M."/>
            <person name="Smith R.K. Jr."/>
            <person name="Garg J."/>
            <person name="Pearlman R.E."/>
            <person name="Karrer K.M."/>
            <person name="Sun L."/>
            <person name="Manning G."/>
            <person name="Elde N.C."/>
            <person name="Turkewitz A.P."/>
            <person name="Asai D.J."/>
            <person name="Wilkes D.E."/>
            <person name="Wang Y."/>
            <person name="Cai H."/>
            <person name="Collins K."/>
            <person name="Stewart B.A."/>
            <person name="Lee S.R."/>
            <person name="Wilamowska K."/>
            <person name="Weinberg Z."/>
            <person name="Ruzzo W.L."/>
            <person name="Wloga D."/>
            <person name="Gaertig J."/>
            <person name="Frankel J."/>
            <person name="Tsao C.-C."/>
            <person name="Gorovsky M.A."/>
            <person name="Keeling P.J."/>
            <person name="Waller R.F."/>
            <person name="Patron N.J."/>
            <person name="Cherry J.M."/>
            <person name="Stover N.A."/>
            <person name="Krieger C.J."/>
            <person name="del Toro C."/>
            <person name="Ryder H.F."/>
            <person name="Williamson S.C."/>
            <person name="Barbeau R.A."/>
            <person name="Hamilton E.P."/>
            <person name="Orias E."/>
        </authorList>
    </citation>
    <scope>NUCLEOTIDE SEQUENCE [LARGE SCALE GENOMIC DNA]</scope>
    <source>
        <strain evidence="2">SB210</strain>
    </source>
</reference>
<organism evidence="1 2">
    <name type="scientific">Tetrahymena thermophila (strain SB210)</name>
    <dbReference type="NCBI Taxonomy" id="312017"/>
    <lineage>
        <taxon>Eukaryota</taxon>
        <taxon>Sar</taxon>
        <taxon>Alveolata</taxon>
        <taxon>Ciliophora</taxon>
        <taxon>Intramacronucleata</taxon>
        <taxon>Oligohymenophorea</taxon>
        <taxon>Hymenostomatida</taxon>
        <taxon>Tetrahymenina</taxon>
        <taxon>Tetrahymenidae</taxon>
        <taxon>Tetrahymena</taxon>
    </lineage>
</organism>
<accession>I7MIE0</accession>
<reference evidence="3" key="2">
    <citation type="journal article" date="2022" name="Science">
        <title>Structures of &lt;i&gt;Tetrahymena&lt;/i&gt;'s respiratory chain reveal the diversity of eukaryotic core metabolism.</title>
        <authorList>
            <person name="Zhou L."/>
            <person name="Maldonado M."/>
            <person name="Padavannil A."/>
            <person name="Guo F."/>
            <person name="Letts J.A."/>
        </authorList>
    </citation>
    <scope>STRUCTURE BY ELECTRON MICROSCOPY (2.60 ANGSTROMS)</scope>
</reference>
<reference evidence="4 5" key="4">
    <citation type="journal article" date="2023" name="Nature">
        <title>Structural basis of mitochondrial membrane bending by the I-II-III&lt;sub&gt;2&lt;/sub&gt;-IV&lt;sub&gt;2&lt;/sub&gt; supercomplex.</title>
        <authorList>
            <person name="Muhleip A."/>
            <person name="Flygaard R.K."/>
            <person name="Baradaran R."/>
            <person name="Haapanen O."/>
            <person name="Gruhl T."/>
            <person name="Tobiasson V."/>
            <person name="Marechal A."/>
            <person name="Sharma V."/>
            <person name="Amunts A."/>
        </authorList>
    </citation>
    <scope>STRUCTURE BY ELECTRON MICROSCOPY (2.80 ANGSTROMS)</scope>
</reference>
<reference evidence="6 7" key="3">
    <citation type="journal article" date="2023" name="Nat. Commun.">
        <title>Structures of Tetrahymena thermophila respiratory megacomplexes on the tubular mitochondrial cristae.</title>
        <authorList>
            <person name="Han F."/>
            <person name="Hu Y."/>
            <person name="Wu M."/>
            <person name="He Z."/>
            <person name="Tian H."/>
            <person name="Zhou L."/>
        </authorList>
    </citation>
    <scope>STRUCTURE BY ELECTRON MICROSCOPY (2.96 ANGSTROMS)</scope>
</reference>
<evidence type="ECO:0007829" key="6">
    <source>
        <dbReference type="PDB" id="8GYM"/>
    </source>
</evidence>
<sequence>MGGDHHHEDSHHKSNVDQHELKAEMIKELSHYYDHHDLSLFGKVQHFVEHLLEEKHHAKINTSNFDQKKLENFSESKQISRTVFALKKIKTFNHDFFTSEEEMILEPLPLGILTYGLKYAFAGVDAALLTYFWRNWNFNVRTIGLLGGLVGIQMATLHIPNLVNEVVIQTPRRRALAKKYISAYGPQFFHDIVNPKYDIEHLRHLQNKLNPY</sequence>
<keyword evidence="3 4" id="KW-0002">3D-structure</keyword>
<evidence type="ECO:0000313" key="1">
    <source>
        <dbReference type="EMBL" id="EAR92930.1"/>
    </source>
</evidence>
<dbReference type="EMDB" id="EMD-15865"/>
<dbReference type="EMBL" id="GG662740">
    <property type="protein sequence ID" value="EAR92930.1"/>
    <property type="molecule type" value="Genomic_DNA"/>
</dbReference>
<dbReference type="EMDB" id="EMD-34403"/>
<dbReference type="STRING" id="312017.I7MIE0"/>
<dbReference type="PDB" id="8BQS">
    <property type="method" value="EM"/>
    <property type="resolution" value="2.90 A"/>
    <property type="chains" value="BA=1-212"/>
</dbReference>
<evidence type="ECO:0000313" key="2">
    <source>
        <dbReference type="Proteomes" id="UP000009168"/>
    </source>
</evidence>
<dbReference type="PDB" id="8GZU">
    <property type="method" value="EM"/>
    <property type="resolution" value="4.18 A"/>
    <property type="chains" value="T4/t4=1-212"/>
</dbReference>
<dbReference type="InParanoid" id="I7MIE0"/>
<dbReference type="KEGG" id="tet:TTHERM_00295430"/>
<keyword evidence="2" id="KW-1185">Reference proteome</keyword>
<protein>
    <submittedName>
        <fullName evidence="1">Uncharacterized protein</fullName>
    </submittedName>
</protein>